<dbReference type="InterPro" id="IPR005474">
    <property type="entry name" value="Transketolase_N"/>
</dbReference>
<dbReference type="Pfam" id="PF00456">
    <property type="entry name" value="Transketolase_N"/>
    <property type="match status" value="1"/>
</dbReference>
<comment type="cofactor">
    <cofactor evidence="12">
        <name>thiamine diphosphate</name>
        <dbReference type="ChEBI" id="CHEBI:58937"/>
    </cofactor>
    <text evidence="12">Binds 1 thiamine pyrophosphate per subunit. During the reaction, the substrate forms a covalent intermediate with the cofactor.</text>
</comment>
<evidence type="ECO:0000256" key="14">
    <source>
        <dbReference type="PIRSR" id="PIRSR605478-5"/>
    </source>
</evidence>
<protein>
    <recommendedName>
        <fullName evidence="4">transketolase</fullName>
        <ecNumber evidence="4">2.2.1.1</ecNumber>
    </recommendedName>
</protein>
<dbReference type="FunFam" id="3.40.50.970:FF:000004">
    <property type="entry name" value="Transketolase"/>
    <property type="match status" value="1"/>
</dbReference>
<dbReference type="InterPro" id="IPR033247">
    <property type="entry name" value="Transketolase_fam"/>
</dbReference>
<feature type="binding site" evidence="11">
    <location>
        <position position="470"/>
    </location>
    <ligand>
        <name>substrate</name>
    </ligand>
</feature>
<dbReference type="CDD" id="cd02012">
    <property type="entry name" value="TPP_TK"/>
    <property type="match status" value="1"/>
</dbReference>
<dbReference type="CDD" id="cd07033">
    <property type="entry name" value="TPP_PYR_DXS_TK_like"/>
    <property type="match status" value="1"/>
</dbReference>
<comment type="similarity">
    <text evidence="2">Belongs to the transketolase family.</text>
</comment>
<feature type="binding site" evidence="11">
    <location>
        <position position="521"/>
    </location>
    <ligand>
        <name>substrate</name>
    </ligand>
</feature>
<name>A0AAD5TZ01_9FUNG</name>
<feature type="binding site" evidence="13">
    <location>
        <position position="152"/>
    </location>
    <ligand>
        <name>Mg(2+)</name>
        <dbReference type="ChEBI" id="CHEBI:18420"/>
    </ligand>
</feature>
<comment type="caution">
    <text evidence="16">The sequence shown here is derived from an EMBL/GenBank/DDBJ whole genome shotgun (WGS) entry which is preliminary data.</text>
</comment>
<evidence type="ECO:0000313" key="16">
    <source>
        <dbReference type="EMBL" id="KAJ3215465.1"/>
    </source>
</evidence>
<feature type="binding site" evidence="11">
    <location>
        <position position="462"/>
    </location>
    <ligand>
        <name>substrate</name>
    </ligand>
</feature>
<evidence type="ECO:0000256" key="6">
    <source>
        <dbReference type="ARBA" id="ARBA00022723"/>
    </source>
</evidence>
<evidence type="ECO:0000256" key="12">
    <source>
        <dbReference type="PIRSR" id="PIRSR605478-3"/>
    </source>
</evidence>
<feature type="binding site" evidence="11">
    <location>
        <position position="22"/>
    </location>
    <ligand>
        <name>substrate</name>
    </ligand>
</feature>
<dbReference type="InterPro" id="IPR009014">
    <property type="entry name" value="Transketo_C/PFOR_II"/>
</dbReference>
<dbReference type="InterPro" id="IPR029061">
    <property type="entry name" value="THDP-binding"/>
</dbReference>
<dbReference type="Pfam" id="PF02779">
    <property type="entry name" value="Transket_pyr"/>
    <property type="match status" value="1"/>
</dbReference>
<evidence type="ECO:0000256" key="2">
    <source>
        <dbReference type="ARBA" id="ARBA00007131"/>
    </source>
</evidence>
<dbReference type="AlphaFoldDB" id="A0AAD5TZ01"/>
<feature type="binding site" evidence="11">
    <location>
        <position position="353"/>
    </location>
    <ligand>
        <name>substrate</name>
    </ligand>
</feature>
<feature type="binding site" evidence="12">
    <location>
        <position position="182"/>
    </location>
    <ligand>
        <name>thiamine diphosphate</name>
        <dbReference type="ChEBI" id="CHEBI:58937"/>
    </ligand>
</feature>
<dbReference type="InterPro" id="IPR005475">
    <property type="entry name" value="Transketolase-like_Pyr-bd"/>
</dbReference>
<evidence type="ECO:0000259" key="15">
    <source>
        <dbReference type="SMART" id="SM00861"/>
    </source>
</evidence>
<keyword evidence="7 13" id="KW-0460">Magnesium</keyword>
<feature type="binding site" evidence="12">
    <location>
        <position position="258"/>
    </location>
    <ligand>
        <name>thiamine diphosphate</name>
        <dbReference type="ChEBI" id="CHEBI:58937"/>
    </ligand>
</feature>
<dbReference type="GO" id="GO:0005634">
    <property type="term" value="C:nucleus"/>
    <property type="evidence" value="ECO:0007669"/>
    <property type="project" value="TreeGrafter"/>
</dbReference>
<dbReference type="InterPro" id="IPR055152">
    <property type="entry name" value="Transketolase-like_C_2"/>
</dbReference>
<feature type="binding site" evidence="13">
    <location>
        <position position="182"/>
    </location>
    <ligand>
        <name>Mg(2+)</name>
        <dbReference type="ChEBI" id="CHEBI:18420"/>
    </ligand>
</feature>
<evidence type="ECO:0000256" key="8">
    <source>
        <dbReference type="ARBA" id="ARBA00023052"/>
    </source>
</evidence>
<comment type="cofactor">
    <cofactor evidence="13">
        <name>Mg(2+)</name>
        <dbReference type="ChEBI" id="CHEBI:18420"/>
    </cofactor>
    <text evidence="13">Binds 1 Mg(2+) ion per subunit. Can also utilize other divalent metal cations, such as Ca(2+), Mn(2+) and Co(2+).</text>
</comment>
<evidence type="ECO:0000256" key="3">
    <source>
        <dbReference type="ARBA" id="ARBA00011738"/>
    </source>
</evidence>
<keyword evidence="17" id="KW-1185">Reference proteome</keyword>
<dbReference type="InterPro" id="IPR005478">
    <property type="entry name" value="Transketolase_bac-like"/>
</dbReference>
<keyword evidence="6 13" id="KW-0479">Metal-binding</keyword>
<feature type="binding site" evidence="11">
    <location>
        <position position="258"/>
    </location>
    <ligand>
        <name>substrate</name>
    </ligand>
</feature>
<feature type="binding site" evidence="12">
    <location>
        <begin position="111"/>
        <end position="113"/>
    </location>
    <ligand>
        <name>thiamine diphosphate</name>
        <dbReference type="ChEBI" id="CHEBI:58937"/>
    </ligand>
</feature>
<dbReference type="Gene3D" id="3.40.50.970">
    <property type="match status" value="2"/>
</dbReference>
<dbReference type="NCBIfam" id="TIGR00232">
    <property type="entry name" value="tktlase_bact"/>
    <property type="match status" value="1"/>
</dbReference>
<gene>
    <name evidence="16" type="primary">TKL1_2</name>
    <name evidence="16" type="ORF">HK099_006361</name>
</gene>
<reference evidence="16" key="1">
    <citation type="submission" date="2020-05" db="EMBL/GenBank/DDBJ databases">
        <title>Phylogenomic resolution of chytrid fungi.</title>
        <authorList>
            <person name="Stajich J.E."/>
            <person name="Amses K."/>
            <person name="Simmons R."/>
            <person name="Seto K."/>
            <person name="Myers J."/>
            <person name="Bonds A."/>
            <person name="Quandt C.A."/>
            <person name="Barry K."/>
            <person name="Liu P."/>
            <person name="Grigoriev I."/>
            <person name="Longcore J.E."/>
            <person name="James T.Y."/>
        </authorList>
    </citation>
    <scope>NUCLEOTIDE SEQUENCE</scope>
    <source>
        <strain evidence="16">JEL0476</strain>
    </source>
</reference>
<dbReference type="GO" id="GO:0046872">
    <property type="term" value="F:metal ion binding"/>
    <property type="evidence" value="ECO:0007669"/>
    <property type="project" value="UniProtKB-KW"/>
</dbReference>
<organism evidence="16 17">
    <name type="scientific">Clydaea vesicula</name>
    <dbReference type="NCBI Taxonomy" id="447962"/>
    <lineage>
        <taxon>Eukaryota</taxon>
        <taxon>Fungi</taxon>
        <taxon>Fungi incertae sedis</taxon>
        <taxon>Chytridiomycota</taxon>
        <taxon>Chytridiomycota incertae sedis</taxon>
        <taxon>Chytridiomycetes</taxon>
        <taxon>Lobulomycetales</taxon>
        <taxon>Lobulomycetaceae</taxon>
        <taxon>Clydaea</taxon>
    </lineage>
</organism>
<dbReference type="Gene3D" id="3.40.50.920">
    <property type="match status" value="1"/>
</dbReference>
<dbReference type="PANTHER" id="PTHR43522:SF2">
    <property type="entry name" value="TRANSKETOLASE 1-RELATED"/>
    <property type="match status" value="1"/>
</dbReference>
<feature type="binding site" evidence="12">
    <location>
        <position position="62"/>
    </location>
    <ligand>
        <name>thiamine diphosphate</name>
        <dbReference type="ChEBI" id="CHEBI:58937"/>
    </ligand>
</feature>
<dbReference type="GO" id="GO:0004802">
    <property type="term" value="F:transketolase activity"/>
    <property type="evidence" value="ECO:0007669"/>
    <property type="project" value="UniProtKB-EC"/>
</dbReference>
<evidence type="ECO:0000256" key="5">
    <source>
        <dbReference type="ARBA" id="ARBA00022679"/>
    </source>
</evidence>
<comment type="catalytic activity">
    <reaction evidence="9">
        <text>D-sedoheptulose 7-phosphate + D-glyceraldehyde 3-phosphate = aldehydo-D-ribose 5-phosphate + D-xylulose 5-phosphate</text>
        <dbReference type="Rhea" id="RHEA:10508"/>
        <dbReference type="ChEBI" id="CHEBI:57483"/>
        <dbReference type="ChEBI" id="CHEBI:57737"/>
        <dbReference type="ChEBI" id="CHEBI:58273"/>
        <dbReference type="ChEBI" id="CHEBI:59776"/>
        <dbReference type="EC" id="2.2.1.1"/>
    </reaction>
</comment>
<evidence type="ECO:0000256" key="10">
    <source>
        <dbReference type="PIRSR" id="PIRSR605478-1"/>
    </source>
</evidence>
<dbReference type="SUPFAM" id="SSF52922">
    <property type="entry name" value="TK C-terminal domain-like"/>
    <property type="match status" value="1"/>
</dbReference>
<comment type="cofactor">
    <cofactor evidence="1">
        <name>Co(2+)</name>
        <dbReference type="ChEBI" id="CHEBI:48828"/>
    </cofactor>
</comment>
<evidence type="ECO:0000256" key="4">
    <source>
        <dbReference type="ARBA" id="ARBA00013152"/>
    </source>
</evidence>
<dbReference type="SMART" id="SM00861">
    <property type="entry name" value="Transket_pyr"/>
    <property type="match status" value="1"/>
</dbReference>
<evidence type="ECO:0000256" key="7">
    <source>
        <dbReference type="ARBA" id="ARBA00022842"/>
    </source>
</evidence>
<dbReference type="PANTHER" id="PTHR43522">
    <property type="entry name" value="TRANSKETOLASE"/>
    <property type="match status" value="1"/>
</dbReference>
<comment type="subunit">
    <text evidence="3">Homodimer.</text>
</comment>
<keyword evidence="5" id="KW-0808">Transferase</keyword>
<sequence>MLEIDTIRTLAADMVQKANSGHAGMPMGCAPMAFVLFTNFIKQNPKNPRWVDRDRFVLSNGHGCALQYIIFHLLGYKITMDDLKNFRQVDSITPGHPEAKHGIEGIELTTGPLGQGISSSVGIALAEAHMAATFNREGFKIIDNYTYCICGDGCLQEGISSEASSLAGHLKLGKLIVLYDDNSITIDGDTALGFTEDVLKRYEAYGWHVSKIDDGDHDLEAIKNKIEEARSIKDKPSIIKIKTTIGFGSMHQGEEKVHGSPLGDDDIKELKKKFGLDPEKKFHIPNSVYEFFHKISARGDQSEANWNKLFENYKLKYPELAAELIRRIEGRLPDNFESFFPTFTPDDPAQATRKYSETVLNNIADHLPELIGGSADLTGSNLTKWKTAKEFQADSTGLGSYDGRCIRFGVREHGMAAICNGIASYGGLIPFAATFFNFISYALGAVRLSALSRFRVLYIMTHDSIGLGEDGPTHQPVETLAGLRALPNILNFRPADGNEVSGSYLEALKHQHKPSVLILSRQGVPNLKGTDLAKVRLGAYIIVDSLAGKKLDLIIIGTGSEVSVAVEAGKLLSEKHKLLVRVVSMPCWELFEEQSQEYKESIFSKDVPVLSVDILKNDPSVEALSALGWERYAHGSVSMKTFGSSGPYKKLFTKFGFDADQVAKKALKLIEFFKDKKPDWKVCRFEE</sequence>
<dbReference type="EC" id="2.2.1.1" evidence="4"/>
<feature type="site" description="Important for catalytic activity" evidence="14">
    <location>
        <position position="258"/>
    </location>
</feature>
<dbReference type="GO" id="GO:0006098">
    <property type="term" value="P:pentose-phosphate shunt"/>
    <property type="evidence" value="ECO:0007669"/>
    <property type="project" value="TreeGrafter"/>
</dbReference>
<proteinExistence type="inferred from homology"/>
<feature type="binding site" evidence="11">
    <location>
        <position position="380"/>
    </location>
    <ligand>
        <name>substrate</name>
    </ligand>
</feature>
<evidence type="ECO:0000256" key="1">
    <source>
        <dbReference type="ARBA" id="ARBA00001941"/>
    </source>
</evidence>
<feature type="binding site" evidence="12">
    <location>
        <position position="438"/>
    </location>
    <ligand>
        <name>thiamine diphosphate</name>
        <dbReference type="ChEBI" id="CHEBI:58937"/>
    </ligand>
</feature>
<accession>A0AAD5TZ01</accession>
<feature type="active site" description="Proton donor" evidence="10">
    <location>
        <position position="412"/>
    </location>
</feature>
<evidence type="ECO:0000313" key="17">
    <source>
        <dbReference type="Proteomes" id="UP001211065"/>
    </source>
</evidence>
<feature type="binding site" evidence="11">
    <location>
        <position position="474"/>
    </location>
    <ligand>
        <name>substrate</name>
    </ligand>
</feature>
<feature type="binding site" evidence="12">
    <location>
        <position position="153"/>
    </location>
    <ligand>
        <name>thiamine diphosphate</name>
        <dbReference type="ChEBI" id="CHEBI:58937"/>
    </ligand>
</feature>
<feature type="site" description="Important for catalytic activity" evidence="14">
    <location>
        <position position="22"/>
    </location>
</feature>
<dbReference type="PROSITE" id="PS00802">
    <property type="entry name" value="TRANSKETOLASE_2"/>
    <property type="match status" value="1"/>
</dbReference>
<dbReference type="EMBL" id="JADGJW010000541">
    <property type="protein sequence ID" value="KAJ3215465.1"/>
    <property type="molecule type" value="Genomic_DNA"/>
</dbReference>
<dbReference type="Proteomes" id="UP001211065">
    <property type="component" value="Unassembled WGS sequence"/>
</dbReference>
<dbReference type="InterPro" id="IPR020826">
    <property type="entry name" value="Transketolase_BS"/>
</dbReference>
<feature type="domain" description="Transketolase-like pyrimidine-binding" evidence="15">
    <location>
        <begin position="350"/>
        <end position="526"/>
    </location>
</feature>
<dbReference type="SUPFAM" id="SSF52518">
    <property type="entry name" value="Thiamin diphosphate-binding fold (THDP-binding)"/>
    <property type="match status" value="2"/>
</dbReference>
<dbReference type="Pfam" id="PF22613">
    <property type="entry name" value="Transketolase_C_1"/>
    <property type="match status" value="1"/>
</dbReference>
<evidence type="ECO:0000256" key="13">
    <source>
        <dbReference type="PIRSR" id="PIRSR605478-4"/>
    </source>
</evidence>
<feature type="binding site" evidence="13">
    <location>
        <position position="184"/>
    </location>
    <ligand>
        <name>Mg(2+)</name>
        <dbReference type="ChEBI" id="CHEBI:18420"/>
    </ligand>
</feature>
<dbReference type="GO" id="GO:0005829">
    <property type="term" value="C:cytosol"/>
    <property type="evidence" value="ECO:0007669"/>
    <property type="project" value="TreeGrafter"/>
</dbReference>
<dbReference type="FunFam" id="3.40.50.970:FF:000003">
    <property type="entry name" value="Transketolase"/>
    <property type="match status" value="1"/>
</dbReference>
<keyword evidence="8 12" id="KW-0786">Thiamine pyrophosphate</keyword>
<evidence type="ECO:0000256" key="11">
    <source>
        <dbReference type="PIRSR" id="PIRSR605478-2"/>
    </source>
</evidence>
<evidence type="ECO:0000256" key="9">
    <source>
        <dbReference type="ARBA" id="ARBA00049473"/>
    </source>
</evidence>